<name>A0A5B7JLC2_PORTR</name>
<dbReference type="EMBL" id="VSRR010110397">
    <property type="protein sequence ID" value="MPC97530.1"/>
    <property type="molecule type" value="Genomic_DNA"/>
</dbReference>
<protein>
    <submittedName>
        <fullName evidence="1">Uncharacterized protein</fullName>
    </submittedName>
</protein>
<comment type="caution">
    <text evidence="1">The sequence shown here is derived from an EMBL/GenBank/DDBJ whole genome shotgun (WGS) entry which is preliminary data.</text>
</comment>
<organism evidence="1 2">
    <name type="scientific">Portunus trituberculatus</name>
    <name type="common">Swimming crab</name>
    <name type="synonym">Neptunus trituberculatus</name>
    <dbReference type="NCBI Taxonomy" id="210409"/>
    <lineage>
        <taxon>Eukaryota</taxon>
        <taxon>Metazoa</taxon>
        <taxon>Ecdysozoa</taxon>
        <taxon>Arthropoda</taxon>
        <taxon>Crustacea</taxon>
        <taxon>Multicrustacea</taxon>
        <taxon>Malacostraca</taxon>
        <taxon>Eumalacostraca</taxon>
        <taxon>Eucarida</taxon>
        <taxon>Decapoda</taxon>
        <taxon>Pleocyemata</taxon>
        <taxon>Brachyura</taxon>
        <taxon>Eubrachyura</taxon>
        <taxon>Portunoidea</taxon>
        <taxon>Portunidae</taxon>
        <taxon>Portuninae</taxon>
        <taxon>Portunus</taxon>
    </lineage>
</organism>
<gene>
    <name evidence="1" type="ORF">E2C01_092849</name>
</gene>
<dbReference type="Proteomes" id="UP000324222">
    <property type="component" value="Unassembled WGS sequence"/>
</dbReference>
<accession>A0A5B7JLC2</accession>
<proteinExistence type="predicted"/>
<reference evidence="1 2" key="1">
    <citation type="submission" date="2019-05" db="EMBL/GenBank/DDBJ databases">
        <title>Another draft genome of Portunus trituberculatus and its Hox gene families provides insights of decapod evolution.</title>
        <authorList>
            <person name="Jeong J.-H."/>
            <person name="Song I."/>
            <person name="Kim S."/>
            <person name="Choi T."/>
            <person name="Kim D."/>
            <person name="Ryu S."/>
            <person name="Kim W."/>
        </authorList>
    </citation>
    <scope>NUCLEOTIDE SEQUENCE [LARGE SCALE GENOMIC DNA]</scope>
    <source>
        <tissue evidence="1">Muscle</tissue>
    </source>
</reference>
<keyword evidence="2" id="KW-1185">Reference proteome</keyword>
<evidence type="ECO:0000313" key="2">
    <source>
        <dbReference type="Proteomes" id="UP000324222"/>
    </source>
</evidence>
<sequence length="79" mass="8402">MRAGHGSPRFVCGELAGCVGHICLYQQVLLCGVGGTSGHGGERVAAQELMRRDEVGIKAFQIEQCISGGHGVKVWCEYP</sequence>
<dbReference type="AlphaFoldDB" id="A0A5B7JLC2"/>
<evidence type="ECO:0000313" key="1">
    <source>
        <dbReference type="EMBL" id="MPC97530.1"/>
    </source>
</evidence>